<dbReference type="Proteomes" id="UP000183047">
    <property type="component" value="Unassembled WGS sequence"/>
</dbReference>
<feature type="transmembrane region" description="Helical" evidence="2">
    <location>
        <begin position="201"/>
        <end position="221"/>
    </location>
</feature>
<evidence type="ECO:0000313" key="4">
    <source>
        <dbReference type="EMBL" id="SCY00359.1"/>
    </source>
</evidence>
<keyword evidence="1" id="KW-0238">DNA-binding</keyword>
<sequence length="318" mass="35813">MVEFGEQLRRAREKTGLTQQTLAEKLYVTRQTVSHWECGDRYPDLLTTKRLSDILEVSLDDLLSGNEMDKVVERNPVVENRVANNVMIFFYAVIIFSLVSIIGREVLTTDWKYITGWAVRCNDVATVVRTVCEIVCGTLQVLIFTYGLVHSIKVTLSPKKIGAVIAAYYAIFFIESLVIAANDITMVQRNSASMVGTPNFVPYYFDCLLGIIGAVAAVLYFIRKNEKVIVPVMLVGVSVWKMIDAIKEFVEYVIYMAGRFNEANQFHDAIPYQGKLFIYRVAFGSVSVLLICGMIIYQVVTLHRKRKIASEITADATA</sequence>
<protein>
    <submittedName>
        <fullName evidence="4">Transcriptional regulator, contains XRE-family HTH domain</fullName>
    </submittedName>
</protein>
<feature type="transmembrane region" description="Helical" evidence="2">
    <location>
        <begin position="228"/>
        <end position="246"/>
    </location>
</feature>
<evidence type="ECO:0000256" key="2">
    <source>
        <dbReference type="SAM" id="Phobius"/>
    </source>
</evidence>
<dbReference type="SUPFAM" id="SSF47413">
    <property type="entry name" value="lambda repressor-like DNA-binding domains"/>
    <property type="match status" value="1"/>
</dbReference>
<feature type="domain" description="HTH cro/C1-type" evidence="3">
    <location>
        <begin position="8"/>
        <end position="62"/>
    </location>
</feature>
<dbReference type="AlphaFoldDB" id="A0A1G5CCZ3"/>
<name>A0A1G5CCZ3_9FIRM</name>
<feature type="transmembrane region" description="Helical" evidence="2">
    <location>
        <begin position="127"/>
        <end position="149"/>
    </location>
</feature>
<dbReference type="EMBL" id="FMUR01000006">
    <property type="protein sequence ID" value="SCY00359.1"/>
    <property type="molecule type" value="Genomic_DNA"/>
</dbReference>
<dbReference type="PANTHER" id="PTHR46558:SF13">
    <property type="entry name" value="HTH-TYPE TRANSCRIPTIONAL REGULATOR IMMR"/>
    <property type="match status" value="1"/>
</dbReference>
<keyword evidence="2" id="KW-0472">Membrane</keyword>
<proteinExistence type="predicted"/>
<reference evidence="5" key="1">
    <citation type="submission" date="2016-10" db="EMBL/GenBank/DDBJ databases">
        <authorList>
            <person name="Varghese N."/>
            <person name="Submissions S."/>
        </authorList>
    </citation>
    <scope>NUCLEOTIDE SEQUENCE [LARGE SCALE GENOMIC DNA]</scope>
    <source>
        <strain evidence="5">XBD2006</strain>
    </source>
</reference>
<keyword evidence="2" id="KW-0812">Transmembrane</keyword>
<dbReference type="Gene3D" id="1.10.260.40">
    <property type="entry name" value="lambda repressor-like DNA-binding domains"/>
    <property type="match status" value="1"/>
</dbReference>
<dbReference type="OrthoDB" id="1848513at2"/>
<accession>A0A1G5CCZ3</accession>
<gene>
    <name evidence="4" type="ORF">SAMN02910451_01062</name>
</gene>
<dbReference type="RefSeq" id="WP_051625398.1">
    <property type="nucleotide sequence ID" value="NZ_FMUR01000006.1"/>
</dbReference>
<dbReference type="SMART" id="SM00530">
    <property type="entry name" value="HTH_XRE"/>
    <property type="match status" value="1"/>
</dbReference>
<feature type="transmembrane region" description="Helical" evidence="2">
    <location>
        <begin position="277"/>
        <end position="300"/>
    </location>
</feature>
<dbReference type="CDD" id="cd00093">
    <property type="entry name" value="HTH_XRE"/>
    <property type="match status" value="1"/>
</dbReference>
<dbReference type="GO" id="GO:0003677">
    <property type="term" value="F:DNA binding"/>
    <property type="evidence" value="ECO:0007669"/>
    <property type="project" value="UniProtKB-KW"/>
</dbReference>
<dbReference type="PANTHER" id="PTHR46558">
    <property type="entry name" value="TRACRIPTIONAL REGULATORY PROTEIN-RELATED-RELATED"/>
    <property type="match status" value="1"/>
</dbReference>
<keyword evidence="2" id="KW-1133">Transmembrane helix</keyword>
<dbReference type="InterPro" id="IPR001387">
    <property type="entry name" value="Cro/C1-type_HTH"/>
</dbReference>
<evidence type="ECO:0000313" key="5">
    <source>
        <dbReference type="Proteomes" id="UP000183047"/>
    </source>
</evidence>
<keyword evidence="5" id="KW-1185">Reference proteome</keyword>
<feature type="transmembrane region" description="Helical" evidence="2">
    <location>
        <begin position="161"/>
        <end position="181"/>
    </location>
</feature>
<dbReference type="Pfam" id="PF01381">
    <property type="entry name" value="HTH_3"/>
    <property type="match status" value="1"/>
</dbReference>
<evidence type="ECO:0000256" key="1">
    <source>
        <dbReference type="ARBA" id="ARBA00023125"/>
    </source>
</evidence>
<dbReference type="PROSITE" id="PS50943">
    <property type="entry name" value="HTH_CROC1"/>
    <property type="match status" value="1"/>
</dbReference>
<dbReference type="InterPro" id="IPR010982">
    <property type="entry name" value="Lambda_DNA-bd_dom_sf"/>
</dbReference>
<organism evidence="4 5">
    <name type="scientific">Butyrivibrio hungatei</name>
    <dbReference type="NCBI Taxonomy" id="185008"/>
    <lineage>
        <taxon>Bacteria</taxon>
        <taxon>Bacillati</taxon>
        <taxon>Bacillota</taxon>
        <taxon>Clostridia</taxon>
        <taxon>Lachnospirales</taxon>
        <taxon>Lachnospiraceae</taxon>
        <taxon>Butyrivibrio</taxon>
    </lineage>
</organism>
<evidence type="ECO:0000259" key="3">
    <source>
        <dbReference type="PROSITE" id="PS50943"/>
    </source>
</evidence>
<feature type="transmembrane region" description="Helical" evidence="2">
    <location>
        <begin position="88"/>
        <end position="107"/>
    </location>
</feature>